<reference evidence="2" key="2">
    <citation type="journal article" date="2023" name="Proc. Natl. Acad. Sci. U.S.A.">
        <title>A global phylogenomic analysis of the shiitake genus Lentinula.</title>
        <authorList>
            <person name="Sierra-Patev S."/>
            <person name="Min B."/>
            <person name="Naranjo-Ortiz M."/>
            <person name="Looney B."/>
            <person name="Konkel Z."/>
            <person name="Slot J.C."/>
            <person name="Sakamoto Y."/>
            <person name="Steenwyk J.L."/>
            <person name="Rokas A."/>
            <person name="Carro J."/>
            <person name="Camarero S."/>
            <person name="Ferreira P."/>
            <person name="Molpeceres G."/>
            <person name="Ruiz-Duenas F.J."/>
            <person name="Serrano A."/>
            <person name="Henrissat B."/>
            <person name="Drula E."/>
            <person name="Hughes K.W."/>
            <person name="Mata J.L."/>
            <person name="Ishikawa N.K."/>
            <person name="Vargas-Isla R."/>
            <person name="Ushijima S."/>
            <person name="Smith C.A."/>
            <person name="Donoghue J."/>
            <person name="Ahrendt S."/>
            <person name="Andreopoulos W."/>
            <person name="He G."/>
            <person name="LaButti K."/>
            <person name="Lipzen A."/>
            <person name="Ng V."/>
            <person name="Riley R."/>
            <person name="Sandor L."/>
            <person name="Barry K."/>
            <person name="Martinez A.T."/>
            <person name="Xiao Y."/>
            <person name="Gibbons J.G."/>
            <person name="Terashima K."/>
            <person name="Grigoriev I.V."/>
            <person name="Hibbett D."/>
        </authorList>
    </citation>
    <scope>NUCLEOTIDE SEQUENCE</scope>
    <source>
        <strain evidence="2">Sp2 HRB7682 ss15</strain>
    </source>
</reference>
<reference evidence="2" key="1">
    <citation type="submission" date="2022-08" db="EMBL/GenBank/DDBJ databases">
        <authorList>
            <consortium name="DOE Joint Genome Institute"/>
            <person name="Min B."/>
            <person name="Riley R."/>
            <person name="Sierra-Patev S."/>
            <person name="Naranjo-Ortiz M."/>
            <person name="Looney B."/>
            <person name="Konkel Z."/>
            <person name="Slot J.C."/>
            <person name="Sakamoto Y."/>
            <person name="Steenwyk J.L."/>
            <person name="Rokas A."/>
            <person name="Carro J."/>
            <person name="Camarero S."/>
            <person name="Ferreira P."/>
            <person name="Molpeceres G."/>
            <person name="Ruiz-Duenas F.J."/>
            <person name="Serrano A."/>
            <person name="Henrissat B."/>
            <person name="Drula E."/>
            <person name="Hughes K.W."/>
            <person name="Mata J.L."/>
            <person name="Ishikawa N.K."/>
            <person name="Vargas-Isla R."/>
            <person name="Ushijima S."/>
            <person name="Smith C.A."/>
            <person name="Ahrendt S."/>
            <person name="Andreopoulos W."/>
            <person name="He G."/>
            <person name="Labutti K."/>
            <person name="Lipzen A."/>
            <person name="Ng V."/>
            <person name="Sandor L."/>
            <person name="Barry K."/>
            <person name="Martinez A.T."/>
            <person name="Xiao Y."/>
            <person name="Gibbons J.G."/>
            <person name="Terashima K."/>
            <person name="Hibbett D.S."/>
            <person name="Grigoriev I.V."/>
        </authorList>
    </citation>
    <scope>NUCLEOTIDE SEQUENCE</scope>
    <source>
        <strain evidence="2">Sp2 HRB7682 ss15</strain>
    </source>
</reference>
<proteinExistence type="predicted"/>
<protein>
    <submittedName>
        <fullName evidence="2">Uncharacterized protein</fullName>
    </submittedName>
</protein>
<evidence type="ECO:0000256" key="1">
    <source>
        <dbReference type="SAM" id="MobiDB-lite"/>
    </source>
</evidence>
<evidence type="ECO:0000313" key="2">
    <source>
        <dbReference type="EMBL" id="KAJ4486789.1"/>
    </source>
</evidence>
<accession>A0A9W9DVD0</accession>
<name>A0A9W9DVD0_9AGAR</name>
<feature type="region of interest" description="Disordered" evidence="1">
    <location>
        <begin position="1"/>
        <end position="36"/>
    </location>
</feature>
<sequence length="111" mass="11841">MASGLTNTLSELVPSTSTSTSAPSSSMAEPAPSGAVPTYSAHVKAAQTFAKGVSGFIWWIDIVSFPKLSLQKQCRKLYLVYHPNTNVTESPEWKMITSILAQAIGTAHSNN</sequence>
<comment type="caution">
    <text evidence="2">The sequence shown here is derived from an EMBL/GenBank/DDBJ whole genome shotgun (WGS) entry which is preliminary data.</text>
</comment>
<feature type="compositionally biased region" description="Polar residues" evidence="1">
    <location>
        <begin position="1"/>
        <end position="10"/>
    </location>
</feature>
<organism evidence="2 3">
    <name type="scientific">Lentinula lateritia</name>
    <dbReference type="NCBI Taxonomy" id="40482"/>
    <lineage>
        <taxon>Eukaryota</taxon>
        <taxon>Fungi</taxon>
        <taxon>Dikarya</taxon>
        <taxon>Basidiomycota</taxon>
        <taxon>Agaricomycotina</taxon>
        <taxon>Agaricomycetes</taxon>
        <taxon>Agaricomycetidae</taxon>
        <taxon>Agaricales</taxon>
        <taxon>Marasmiineae</taxon>
        <taxon>Omphalotaceae</taxon>
        <taxon>Lentinula</taxon>
    </lineage>
</organism>
<feature type="compositionally biased region" description="Low complexity" evidence="1">
    <location>
        <begin position="14"/>
        <end position="33"/>
    </location>
</feature>
<dbReference type="AlphaFoldDB" id="A0A9W9DVD0"/>
<evidence type="ECO:0000313" key="3">
    <source>
        <dbReference type="Proteomes" id="UP001150238"/>
    </source>
</evidence>
<dbReference type="EMBL" id="JANVFS010000010">
    <property type="protein sequence ID" value="KAJ4486789.1"/>
    <property type="molecule type" value="Genomic_DNA"/>
</dbReference>
<dbReference type="Proteomes" id="UP001150238">
    <property type="component" value="Unassembled WGS sequence"/>
</dbReference>
<gene>
    <name evidence="2" type="ORF">C8J55DRAFT_558823</name>
</gene>